<organism evidence="9">
    <name type="scientific">Haemonchus placei</name>
    <name type="common">Barber's pole worm</name>
    <dbReference type="NCBI Taxonomy" id="6290"/>
    <lineage>
        <taxon>Eukaryota</taxon>
        <taxon>Metazoa</taxon>
        <taxon>Ecdysozoa</taxon>
        <taxon>Nematoda</taxon>
        <taxon>Chromadorea</taxon>
        <taxon>Rhabditida</taxon>
        <taxon>Rhabditina</taxon>
        <taxon>Rhabditomorpha</taxon>
        <taxon>Strongyloidea</taxon>
        <taxon>Trichostrongylidae</taxon>
        <taxon>Haemonchus</taxon>
    </lineage>
</organism>
<feature type="domain" description="MRH" evidence="6">
    <location>
        <begin position="285"/>
        <end position="386"/>
    </location>
</feature>
<evidence type="ECO:0000256" key="5">
    <source>
        <dbReference type="SAM" id="Coils"/>
    </source>
</evidence>
<dbReference type="GO" id="GO:0006491">
    <property type="term" value="P:N-glycan processing"/>
    <property type="evidence" value="ECO:0007669"/>
    <property type="project" value="TreeGrafter"/>
</dbReference>
<dbReference type="GO" id="GO:0017177">
    <property type="term" value="C:glucosidase II complex"/>
    <property type="evidence" value="ECO:0007669"/>
    <property type="project" value="TreeGrafter"/>
</dbReference>
<dbReference type="PANTHER" id="PTHR12630:SF1">
    <property type="entry name" value="GLUCOSIDASE 2 SUBUNIT BETA"/>
    <property type="match status" value="1"/>
</dbReference>
<keyword evidence="8" id="KW-1185">Reference proteome</keyword>
<sequence length="397" mass="45482">MLNSKTLSFVSNKFYETLFFWYYIEIIVICSEAALYKRSFEFMCLDGSKSIPYDSVNDDYCDCDDGSDEPGTSACPDAKFHCVNKGHIAKDIPSSRVDDTICDCCDGSDELYSKVECPNICEELGRKTREESKKQAEIARKGFAARKVLAMEGQKLRDEKVQAAAPLKEEREKLLPTREELLKKKNTAVERESALKDKHKEAWEGKFSVLAGSNQVKTTVLCFLWSHSFQHFFTLVLMNLEAEAARKEYDELDVKITTLDSQIQEAEWFINQDFGSDLAWATLKGQCYELNDKQYTYKYCPFDKTVQKDSNGYGETALGNWKDWSGEPENKYSKQAYTGGQQCWNGPQRFTQVTIQCGETSELIEVTEPSKCEYRFLFRTPAACTDPDHEEQPHMEL</sequence>
<dbReference type="OrthoDB" id="28322at2759"/>
<dbReference type="PANTHER" id="PTHR12630">
    <property type="entry name" value="N-LINKED OLIGOSACCHARIDE PROCESSING"/>
    <property type="match status" value="1"/>
</dbReference>
<dbReference type="EMBL" id="UZAF01016645">
    <property type="protein sequence ID" value="VDO31648.1"/>
    <property type="molecule type" value="Genomic_DNA"/>
</dbReference>
<dbReference type="InterPro" id="IPR009011">
    <property type="entry name" value="Man6P_isomerase_rcpt-bd_dom_sf"/>
</dbReference>
<name>A0A158QLZ7_HAEPC</name>
<keyword evidence="4" id="KW-1015">Disulfide bond</keyword>
<dbReference type="Pfam" id="PF12999">
    <property type="entry name" value="PRKCSH-like"/>
    <property type="match status" value="1"/>
</dbReference>
<dbReference type="CDD" id="cd00112">
    <property type="entry name" value="LDLa"/>
    <property type="match status" value="1"/>
</dbReference>
<keyword evidence="3" id="KW-0256">Endoplasmic reticulum</keyword>
<dbReference type="PROSITE" id="PS51914">
    <property type="entry name" value="MRH"/>
    <property type="match status" value="1"/>
</dbReference>
<dbReference type="InterPro" id="IPR036607">
    <property type="entry name" value="PRKCSH"/>
</dbReference>
<evidence type="ECO:0000256" key="1">
    <source>
        <dbReference type="ARBA" id="ARBA00022387"/>
    </source>
</evidence>
<dbReference type="SUPFAM" id="SSF50911">
    <property type="entry name" value="Mannose 6-phosphate receptor domain"/>
    <property type="match status" value="1"/>
</dbReference>
<dbReference type="Pfam" id="PF13015">
    <property type="entry name" value="PRKCSH_1"/>
    <property type="match status" value="1"/>
</dbReference>
<evidence type="ECO:0000313" key="7">
    <source>
        <dbReference type="EMBL" id="VDO31648.1"/>
    </source>
</evidence>
<dbReference type="STRING" id="6290.A0A158QLZ7"/>
<dbReference type="InterPro" id="IPR044865">
    <property type="entry name" value="MRH_dom"/>
</dbReference>
<dbReference type="InterPro" id="IPR002172">
    <property type="entry name" value="LDrepeatLR_classA_rpt"/>
</dbReference>
<gene>
    <name evidence="7" type="ORF">HPLM_LOCUS7356</name>
</gene>
<dbReference type="InterPro" id="IPR039794">
    <property type="entry name" value="Gtb1-like"/>
</dbReference>
<protein>
    <recommendedName>
        <fullName evidence="1">Glucosidase 2 subunit beta</fullName>
    </recommendedName>
</protein>
<dbReference type="Proteomes" id="UP000268014">
    <property type="component" value="Unassembled WGS sequence"/>
</dbReference>
<keyword evidence="2" id="KW-0732">Signal</keyword>
<feature type="coiled-coil region" evidence="5">
    <location>
        <begin position="235"/>
        <end position="262"/>
    </location>
</feature>
<evidence type="ECO:0000256" key="4">
    <source>
        <dbReference type="ARBA" id="ARBA00023157"/>
    </source>
</evidence>
<evidence type="ECO:0000313" key="8">
    <source>
        <dbReference type="Proteomes" id="UP000268014"/>
    </source>
</evidence>
<reference evidence="7 8" key="2">
    <citation type="submission" date="2018-11" db="EMBL/GenBank/DDBJ databases">
        <authorList>
            <consortium name="Pathogen Informatics"/>
        </authorList>
    </citation>
    <scope>NUCLEOTIDE SEQUENCE [LARGE SCALE GENOMIC DNA]</scope>
    <source>
        <strain evidence="7 8">MHpl1</strain>
    </source>
</reference>
<reference evidence="9" key="1">
    <citation type="submission" date="2016-04" db="UniProtKB">
        <authorList>
            <consortium name="WormBaseParasite"/>
        </authorList>
    </citation>
    <scope>IDENTIFICATION</scope>
</reference>
<evidence type="ECO:0000256" key="2">
    <source>
        <dbReference type="ARBA" id="ARBA00022729"/>
    </source>
</evidence>
<dbReference type="OMA" id="EREMCEY"/>
<dbReference type="Gene3D" id="2.70.130.10">
    <property type="entry name" value="Mannose-6-phosphate receptor binding domain"/>
    <property type="match status" value="1"/>
</dbReference>
<dbReference type="InterPro" id="IPR028146">
    <property type="entry name" value="PRKCSH_N"/>
</dbReference>
<evidence type="ECO:0000256" key="3">
    <source>
        <dbReference type="ARBA" id="ARBA00022824"/>
    </source>
</evidence>
<evidence type="ECO:0000313" key="9">
    <source>
        <dbReference type="WBParaSite" id="HPLM_0000736401-mRNA-1"/>
    </source>
</evidence>
<proteinExistence type="predicted"/>
<evidence type="ECO:0000259" key="6">
    <source>
        <dbReference type="PROSITE" id="PS51914"/>
    </source>
</evidence>
<dbReference type="WBParaSite" id="HPLM_0000736401-mRNA-1">
    <property type="protein sequence ID" value="HPLM_0000736401-mRNA-1"/>
    <property type="gene ID" value="HPLM_0000736401"/>
</dbReference>
<dbReference type="AlphaFoldDB" id="A0A158QLZ7"/>
<keyword evidence="5" id="KW-0175">Coiled coil</keyword>
<accession>A0A158QLZ7</accession>